<keyword evidence="2" id="KW-1133">Transmembrane helix</keyword>
<dbReference type="GO" id="GO:0015074">
    <property type="term" value="P:DNA integration"/>
    <property type="evidence" value="ECO:0007669"/>
    <property type="project" value="InterPro"/>
</dbReference>
<dbReference type="GO" id="GO:0003677">
    <property type="term" value="F:DNA binding"/>
    <property type="evidence" value="ECO:0007669"/>
    <property type="project" value="InterPro"/>
</dbReference>
<gene>
    <name evidence="3" type="ORF">Anas_12872</name>
</gene>
<sequence>MKTKTNKREKKSEFKKLLPTPPFFYQAIWLAISYGTYLAPKILCRQYNVKFISVYLLLYWDYHVNEGLNAILSEYFPSIIYIKYTIVLYKLNIQVFLQYLLLQLFYRKNYIINRDNLENTFLVSDDVNKILIKNSCSRVETKFKKEKQLCDLCKKQFVCLSSHLKVHGLSPDERKEMCHAKRKRKSTKAASDRKCPFLKCSKTQVYVRIDKHLQYFHKFKTDHPMYRRFINTYGPRQKTSKSKQLKSNDQVFEKSNYSDEKLSCLKYSTTASAEFFTYCLSLNGGRMSIYNAKQYKSKIQQILVGSDIQKTEDFDSLEVLGKLSKWFESYTESHKESSACCYISILVKFLKFIGVQNPSKFNIYNSLIHTIQNWTRSFKAGKISGRKDVNDISKVEIRAFEESEISLKCINILIMLENGTMYKVTNGEHSQIRNYLLLEAIVRNGCRSCVLVNMTLQELEDPKKEVKGGTVYYVIFVENHKTRKEHGPAMVTLEENLYKQYICYAHKIRPQIVPVNSDVQTVFITWTGISINSDNLYKGINSIWKEAGLKTSFTTTVIRKIVTTRIHSLGDNESKDVLARHLCHRQSTAEKCYKTLTKSTQSVDASEMVYKTLSGYNIRESTSNSELPMETPEFTSLCPGSNSLDLNTVAASCASYTHESQFSKSITQEDCESKVDNLEACNENYVNDSSLIPSMQIIRMTLQEDERLKLLKINKKDDPKRVRGCLQNFYNKELNI</sequence>
<dbReference type="InterPro" id="IPR013762">
    <property type="entry name" value="Integrase-like_cat_sf"/>
</dbReference>
<keyword evidence="2" id="KW-0812">Transmembrane</keyword>
<dbReference type="GO" id="GO:0006310">
    <property type="term" value="P:DNA recombination"/>
    <property type="evidence" value="ECO:0007669"/>
    <property type="project" value="UniProtKB-KW"/>
</dbReference>
<keyword evidence="4" id="KW-1185">Reference proteome</keyword>
<feature type="transmembrane region" description="Helical" evidence="2">
    <location>
        <begin position="21"/>
        <end position="39"/>
    </location>
</feature>
<comment type="caution">
    <text evidence="3">The sequence shown here is derived from an EMBL/GenBank/DDBJ whole genome shotgun (WGS) entry which is preliminary data.</text>
</comment>
<name>A0A5N5TCV0_9CRUS</name>
<keyword evidence="2" id="KW-0472">Membrane</keyword>
<evidence type="ECO:0000313" key="4">
    <source>
        <dbReference type="Proteomes" id="UP000326759"/>
    </source>
</evidence>
<keyword evidence="1" id="KW-0233">DNA recombination</keyword>
<dbReference type="InterPro" id="IPR011010">
    <property type="entry name" value="DNA_brk_join_enz"/>
</dbReference>
<reference evidence="3 4" key="1">
    <citation type="journal article" date="2019" name="PLoS Biol.">
        <title>Sex chromosomes control vertical transmission of feminizing Wolbachia symbionts in an isopod.</title>
        <authorList>
            <person name="Becking T."/>
            <person name="Chebbi M.A."/>
            <person name="Giraud I."/>
            <person name="Moumen B."/>
            <person name="Laverre T."/>
            <person name="Caubet Y."/>
            <person name="Peccoud J."/>
            <person name="Gilbert C."/>
            <person name="Cordaux R."/>
        </authorList>
    </citation>
    <scope>NUCLEOTIDE SEQUENCE [LARGE SCALE GENOMIC DNA]</scope>
    <source>
        <strain evidence="3">ANa2</strain>
        <tissue evidence="3">Whole body excluding digestive tract and cuticle</tissue>
    </source>
</reference>
<evidence type="ECO:0000256" key="1">
    <source>
        <dbReference type="ARBA" id="ARBA00023172"/>
    </source>
</evidence>
<accession>A0A5N5TCV0</accession>
<proteinExistence type="predicted"/>
<dbReference type="EMBL" id="SEYY01006803">
    <property type="protein sequence ID" value="KAB7502750.1"/>
    <property type="molecule type" value="Genomic_DNA"/>
</dbReference>
<evidence type="ECO:0000256" key="2">
    <source>
        <dbReference type="SAM" id="Phobius"/>
    </source>
</evidence>
<dbReference type="SUPFAM" id="SSF56349">
    <property type="entry name" value="DNA breaking-rejoining enzymes"/>
    <property type="match status" value="1"/>
</dbReference>
<dbReference type="Proteomes" id="UP000326759">
    <property type="component" value="Unassembled WGS sequence"/>
</dbReference>
<protein>
    <submittedName>
        <fullName evidence="3">Uncharacterized protein</fullName>
    </submittedName>
</protein>
<evidence type="ECO:0000313" key="3">
    <source>
        <dbReference type="EMBL" id="KAB7502750.1"/>
    </source>
</evidence>
<dbReference type="Gene3D" id="1.10.443.10">
    <property type="entry name" value="Intergrase catalytic core"/>
    <property type="match status" value="1"/>
</dbReference>
<dbReference type="AlphaFoldDB" id="A0A5N5TCV0"/>
<organism evidence="3 4">
    <name type="scientific">Armadillidium nasatum</name>
    <dbReference type="NCBI Taxonomy" id="96803"/>
    <lineage>
        <taxon>Eukaryota</taxon>
        <taxon>Metazoa</taxon>
        <taxon>Ecdysozoa</taxon>
        <taxon>Arthropoda</taxon>
        <taxon>Crustacea</taxon>
        <taxon>Multicrustacea</taxon>
        <taxon>Malacostraca</taxon>
        <taxon>Eumalacostraca</taxon>
        <taxon>Peracarida</taxon>
        <taxon>Isopoda</taxon>
        <taxon>Oniscidea</taxon>
        <taxon>Crinocheta</taxon>
        <taxon>Armadillidiidae</taxon>
        <taxon>Armadillidium</taxon>
    </lineage>
</organism>